<sequence>MALAPDHEFDRFVLWKCPFLQSVIVSGLTSHLFDFSCSTTMQPAAAGHSASTTNISTTASFRRLDQAAQASLLPLLIQITLLIRPARKPPCSLPIRSRNLPPLPPILPIWRYITLPHRRILLKFYSASIIPALSLASRDLHLLLSTLESVAGVASSPQLRSQPKSPLCHQDLFGTDEIDSLNIPPSLGTRAVTPFEACYLYAQGKFQSLDVPVEGNPSLAILTHACAALRLAQTLTVVSSFDYTFSLAHPSARDLMMIDAFLRDDIYLHLRDSLVEGASVPSSSAHTYPCIRDFPCVSHCPEFKRFACRNPAAYHSSDRTVYGN</sequence>
<gene>
    <name evidence="1" type="primary">Acey_s0019.g3818</name>
    <name evidence="1" type="ORF">Y032_0019g3818</name>
</gene>
<name>A0A016V185_9BILA</name>
<organism evidence="1 2">
    <name type="scientific">Ancylostoma ceylanicum</name>
    <dbReference type="NCBI Taxonomy" id="53326"/>
    <lineage>
        <taxon>Eukaryota</taxon>
        <taxon>Metazoa</taxon>
        <taxon>Ecdysozoa</taxon>
        <taxon>Nematoda</taxon>
        <taxon>Chromadorea</taxon>
        <taxon>Rhabditida</taxon>
        <taxon>Rhabditina</taxon>
        <taxon>Rhabditomorpha</taxon>
        <taxon>Strongyloidea</taxon>
        <taxon>Ancylostomatidae</taxon>
        <taxon>Ancylostomatinae</taxon>
        <taxon>Ancylostoma</taxon>
    </lineage>
</organism>
<accession>A0A016V185</accession>
<dbReference type="OrthoDB" id="5858271at2759"/>
<dbReference type="Proteomes" id="UP000024635">
    <property type="component" value="Unassembled WGS sequence"/>
</dbReference>
<evidence type="ECO:0000313" key="1">
    <source>
        <dbReference type="EMBL" id="EYC21429.1"/>
    </source>
</evidence>
<reference evidence="2" key="1">
    <citation type="journal article" date="2015" name="Nat. Genet.">
        <title>The genome and transcriptome of the zoonotic hookworm Ancylostoma ceylanicum identify infection-specific gene families.</title>
        <authorList>
            <person name="Schwarz E.M."/>
            <person name="Hu Y."/>
            <person name="Antoshechkin I."/>
            <person name="Miller M.M."/>
            <person name="Sternberg P.W."/>
            <person name="Aroian R.V."/>
        </authorList>
    </citation>
    <scope>NUCLEOTIDE SEQUENCE</scope>
    <source>
        <strain evidence="2">HY135</strain>
    </source>
</reference>
<keyword evidence="2" id="KW-1185">Reference proteome</keyword>
<proteinExistence type="predicted"/>
<comment type="caution">
    <text evidence="1">The sequence shown here is derived from an EMBL/GenBank/DDBJ whole genome shotgun (WGS) entry which is preliminary data.</text>
</comment>
<protein>
    <submittedName>
        <fullName evidence="1">Uncharacterized protein</fullName>
    </submittedName>
</protein>
<dbReference type="AlphaFoldDB" id="A0A016V185"/>
<dbReference type="EMBL" id="JARK01001355">
    <property type="protein sequence ID" value="EYC21429.1"/>
    <property type="molecule type" value="Genomic_DNA"/>
</dbReference>
<evidence type="ECO:0000313" key="2">
    <source>
        <dbReference type="Proteomes" id="UP000024635"/>
    </source>
</evidence>